<dbReference type="Proteomes" id="UP000254133">
    <property type="component" value="Unassembled WGS sequence"/>
</dbReference>
<reference evidence="2 3" key="1">
    <citation type="submission" date="2018-06" db="EMBL/GenBank/DDBJ databases">
        <authorList>
            <consortium name="Pathogen Informatics"/>
            <person name="Doyle S."/>
        </authorList>
    </citation>
    <scope>NUCLEOTIDE SEQUENCE [LARGE SCALE GENOMIC DNA]</scope>
    <source>
        <strain evidence="2 3">NCTC9426</strain>
    </source>
</reference>
<accession>A0A378PN88</accession>
<dbReference type="InterPro" id="IPR038233">
    <property type="entry name" value="Colicin_D/E5_nuclease"/>
</dbReference>
<protein>
    <submittedName>
        <fullName evidence="2">Colicin-D</fullName>
    </submittedName>
</protein>
<dbReference type="SUPFAM" id="SSF102824">
    <property type="entry name" value="Colicin D/E5 nuclease domain"/>
    <property type="match status" value="1"/>
</dbReference>
<evidence type="ECO:0000259" key="1">
    <source>
        <dbReference type="Pfam" id="PF11429"/>
    </source>
</evidence>
<sequence length="304" mass="33535">MGKLGNIAYNIGTSLNKEDIDNHRQGITPTTQILQNLSTDEQLAYHTQNQALLDENKGRLDGEKESGDGFESYIPPGVGNEACTGVECSDRQIIAQLNTCKRDASQCRDYPEHFKVAASILLPTTKEEVAFLVVTAGGGYVLKVAGKAGVKVIRSFKSGKELDEAVEQTQRAKVEANVANSQRARQSSNYQQFSQKATNIASLKEISPRQLDKKFKHAADFGIVTTKKNTQTINQFGEAIKDHMRSPDTIQFGTYGFVPDSKVFYNKISHNIVVVTKDGSFNTGFRLVPGTAQYENFFKNGVLR</sequence>
<name>A0A378PN88_MORBO</name>
<evidence type="ECO:0000313" key="2">
    <source>
        <dbReference type="EMBL" id="STY88591.1"/>
    </source>
</evidence>
<organism evidence="2 3">
    <name type="scientific">Moraxella bovis</name>
    <dbReference type="NCBI Taxonomy" id="476"/>
    <lineage>
        <taxon>Bacteria</taxon>
        <taxon>Pseudomonadati</taxon>
        <taxon>Pseudomonadota</taxon>
        <taxon>Gammaproteobacteria</taxon>
        <taxon>Moraxellales</taxon>
        <taxon>Moraxellaceae</taxon>
        <taxon>Moraxella</taxon>
    </lineage>
</organism>
<dbReference type="InterPro" id="IPR037178">
    <property type="entry name" value="ColicinD_C_sf"/>
</dbReference>
<feature type="domain" description="Colicin D C-terminal" evidence="1">
    <location>
        <begin position="210"/>
        <end position="289"/>
    </location>
</feature>
<dbReference type="Gene3D" id="3.10.450.200">
    <property type="match status" value="1"/>
</dbReference>
<evidence type="ECO:0000313" key="3">
    <source>
        <dbReference type="Proteomes" id="UP000254133"/>
    </source>
</evidence>
<dbReference type="EMBL" id="UGPZ01000001">
    <property type="protein sequence ID" value="STY88591.1"/>
    <property type="molecule type" value="Genomic_DNA"/>
</dbReference>
<dbReference type="GO" id="GO:0004540">
    <property type="term" value="F:RNA nuclease activity"/>
    <property type="evidence" value="ECO:0007669"/>
    <property type="project" value="InterPro"/>
</dbReference>
<dbReference type="RefSeq" id="WP_115368545.1">
    <property type="nucleotide sequence ID" value="NZ_UGPZ01000001.1"/>
</dbReference>
<dbReference type="InterPro" id="IPR024440">
    <property type="entry name" value="ColicinD_C"/>
</dbReference>
<gene>
    <name evidence="2" type="primary">cda</name>
    <name evidence="2" type="ORF">NCTC9426_00029</name>
</gene>
<dbReference type="AlphaFoldDB" id="A0A378PN88"/>
<proteinExistence type="predicted"/>
<dbReference type="Pfam" id="PF11429">
    <property type="entry name" value="Colicin_D"/>
    <property type="match status" value="1"/>
</dbReference>